<keyword evidence="1" id="KW-1133">Transmembrane helix</keyword>
<dbReference type="InterPro" id="IPR003675">
    <property type="entry name" value="Rce1/LyrA-like_dom"/>
</dbReference>
<dbReference type="PANTHER" id="PTHR39430:SF1">
    <property type="entry name" value="PROTEASE"/>
    <property type="match status" value="1"/>
</dbReference>
<reference evidence="3" key="1">
    <citation type="submission" date="2022-09" db="EMBL/GenBank/DDBJ databases">
        <title>The genome sequence of Tsuneonella sp. YG55.</title>
        <authorList>
            <person name="Liu Y."/>
        </authorList>
    </citation>
    <scope>NUCLEOTIDE SEQUENCE</scope>
    <source>
        <strain evidence="3">YG55</strain>
    </source>
</reference>
<dbReference type="RefSeq" id="WP_259961163.1">
    <property type="nucleotide sequence ID" value="NZ_JAOAMV010000002.1"/>
</dbReference>
<evidence type="ECO:0000313" key="3">
    <source>
        <dbReference type="EMBL" id="MCT2558355.1"/>
    </source>
</evidence>
<dbReference type="AlphaFoldDB" id="A0A9X2W1S9"/>
<dbReference type="Pfam" id="PF02517">
    <property type="entry name" value="Rce1-like"/>
    <property type="match status" value="1"/>
</dbReference>
<proteinExistence type="predicted"/>
<feature type="transmembrane region" description="Helical" evidence="1">
    <location>
        <begin position="104"/>
        <end position="131"/>
    </location>
</feature>
<feature type="transmembrane region" description="Helical" evidence="1">
    <location>
        <begin position="169"/>
        <end position="188"/>
    </location>
</feature>
<evidence type="ECO:0000313" key="4">
    <source>
        <dbReference type="Proteomes" id="UP001142648"/>
    </source>
</evidence>
<dbReference type="GO" id="GO:0004175">
    <property type="term" value="F:endopeptidase activity"/>
    <property type="evidence" value="ECO:0007669"/>
    <property type="project" value="UniProtKB-ARBA"/>
</dbReference>
<protein>
    <submittedName>
        <fullName evidence="3">CPBP family intramembrane metalloprotease</fullName>
    </submittedName>
</protein>
<keyword evidence="1" id="KW-0472">Membrane</keyword>
<dbReference type="PANTHER" id="PTHR39430">
    <property type="entry name" value="MEMBRANE-ASSOCIATED PROTEASE-RELATED"/>
    <property type="match status" value="1"/>
</dbReference>
<keyword evidence="4" id="KW-1185">Reference proteome</keyword>
<evidence type="ECO:0000259" key="2">
    <source>
        <dbReference type="Pfam" id="PF02517"/>
    </source>
</evidence>
<feature type="transmembrane region" description="Helical" evidence="1">
    <location>
        <begin position="269"/>
        <end position="289"/>
    </location>
</feature>
<keyword evidence="3" id="KW-0378">Hydrolase</keyword>
<keyword evidence="3" id="KW-0482">Metalloprotease</keyword>
<name>A0A9X2W1S9_9SPHN</name>
<gene>
    <name evidence="3" type="ORF">N0B51_05115</name>
</gene>
<feature type="transmembrane region" description="Helical" evidence="1">
    <location>
        <begin position="63"/>
        <end position="83"/>
    </location>
</feature>
<feature type="domain" description="CAAX prenyl protease 2/Lysostaphin resistance protein A-like" evidence="2">
    <location>
        <begin position="139"/>
        <end position="231"/>
    </location>
</feature>
<sequence>MTGSHPVAPTPGAGKGPAQPFHRRILDFPLVALLAGLVAVNAPLVALAILVRNLPLGDAPTSLVMSVVLIAATLLAVLAYKLVVTRIGTQTRDDLPFDIRAADFLRGSLAAALLMSLIVGVVALLGGYTIAGWGGSSSLATILLGAGLQAAFVEEIVARGIVFRFLEEFGGSWFALALSSAIFGLAHYGNANATVFSSLAIALEAGLMLGGAYMLTSNLWLAIGLHFGWNVTQGYVWDVPVSGMAVDGLVASRTHGSELVSGGAFGVEASVVALVLATAFGLWLVVLAARKGQVVRPWWVRRRLAQAEEAVAAD</sequence>
<evidence type="ECO:0000256" key="1">
    <source>
        <dbReference type="SAM" id="Phobius"/>
    </source>
</evidence>
<keyword evidence="1" id="KW-0812">Transmembrane</keyword>
<dbReference type="GO" id="GO:0080120">
    <property type="term" value="P:CAAX-box protein maturation"/>
    <property type="evidence" value="ECO:0007669"/>
    <property type="project" value="UniProtKB-ARBA"/>
</dbReference>
<comment type="caution">
    <text evidence="3">The sequence shown here is derived from an EMBL/GenBank/DDBJ whole genome shotgun (WGS) entry which is preliminary data.</text>
</comment>
<organism evidence="3 4">
    <name type="scientific">Tsuneonella litorea</name>
    <dbReference type="NCBI Taxonomy" id="2976475"/>
    <lineage>
        <taxon>Bacteria</taxon>
        <taxon>Pseudomonadati</taxon>
        <taxon>Pseudomonadota</taxon>
        <taxon>Alphaproteobacteria</taxon>
        <taxon>Sphingomonadales</taxon>
        <taxon>Erythrobacteraceae</taxon>
        <taxon>Tsuneonella</taxon>
    </lineage>
</organism>
<accession>A0A9X2W1S9</accession>
<feature type="transmembrane region" description="Helical" evidence="1">
    <location>
        <begin position="30"/>
        <end position="51"/>
    </location>
</feature>
<dbReference type="GO" id="GO:0008237">
    <property type="term" value="F:metallopeptidase activity"/>
    <property type="evidence" value="ECO:0007669"/>
    <property type="project" value="UniProtKB-KW"/>
</dbReference>
<feature type="transmembrane region" description="Helical" evidence="1">
    <location>
        <begin position="194"/>
        <end position="212"/>
    </location>
</feature>
<dbReference type="Proteomes" id="UP001142648">
    <property type="component" value="Unassembled WGS sequence"/>
</dbReference>
<dbReference type="EMBL" id="JAOAMV010000002">
    <property type="protein sequence ID" value="MCT2558355.1"/>
    <property type="molecule type" value="Genomic_DNA"/>
</dbReference>
<keyword evidence="3" id="KW-0645">Protease</keyword>